<dbReference type="EMBL" id="VXBK01004806">
    <property type="protein sequence ID" value="NXN67982.1"/>
    <property type="molecule type" value="Genomic_DNA"/>
</dbReference>
<proteinExistence type="predicted"/>
<dbReference type="OrthoDB" id="9940794at2759"/>
<protein>
    <submittedName>
        <fullName evidence="2">NMS protein</fullName>
    </submittedName>
</protein>
<evidence type="ECO:0000313" key="3">
    <source>
        <dbReference type="Proteomes" id="UP000571567"/>
    </source>
</evidence>
<organism evidence="2 3">
    <name type="scientific">Himantopus himantopus</name>
    <name type="common">Black-winged stilt</name>
    <name type="synonym">Charadrius himantopus</name>
    <dbReference type="NCBI Taxonomy" id="225398"/>
    <lineage>
        <taxon>Eukaryota</taxon>
        <taxon>Metazoa</taxon>
        <taxon>Chordata</taxon>
        <taxon>Craniata</taxon>
        <taxon>Vertebrata</taxon>
        <taxon>Euteleostomi</taxon>
        <taxon>Archelosauria</taxon>
        <taxon>Archosauria</taxon>
        <taxon>Dinosauria</taxon>
        <taxon>Saurischia</taxon>
        <taxon>Theropoda</taxon>
        <taxon>Coelurosauria</taxon>
        <taxon>Aves</taxon>
        <taxon>Neognathae</taxon>
        <taxon>Neoaves</taxon>
        <taxon>Charadriiformes</taxon>
        <taxon>Recurvirostridae</taxon>
        <taxon>Himantopus</taxon>
    </lineage>
</organism>
<evidence type="ECO:0000256" key="1">
    <source>
        <dbReference type="SAM" id="SignalP"/>
    </source>
</evidence>
<dbReference type="AlphaFoldDB" id="A0A7L1KXZ1"/>
<accession>A0A7L1KXZ1</accession>
<feature type="chain" id="PRO_5029867806" evidence="1">
    <location>
        <begin position="19"/>
        <end position="48"/>
    </location>
</feature>
<sequence>LLMSDVLLFLKQLALCFSQWMELSNQPQISSTVLDLCYSIFNSMHTNE</sequence>
<feature type="non-terminal residue" evidence="2">
    <location>
        <position position="48"/>
    </location>
</feature>
<name>A0A7L1KXZ1_HIMHI</name>
<gene>
    <name evidence="2" type="primary">Nms</name>
    <name evidence="2" type="ORF">HIMHIM_R03149</name>
</gene>
<evidence type="ECO:0000313" key="2">
    <source>
        <dbReference type="EMBL" id="NXN67982.1"/>
    </source>
</evidence>
<comment type="caution">
    <text evidence="2">The sequence shown here is derived from an EMBL/GenBank/DDBJ whole genome shotgun (WGS) entry which is preliminary data.</text>
</comment>
<keyword evidence="1" id="KW-0732">Signal</keyword>
<keyword evidence="3" id="KW-1185">Reference proteome</keyword>
<dbReference type="Proteomes" id="UP000571567">
    <property type="component" value="Unassembled WGS sequence"/>
</dbReference>
<feature type="non-terminal residue" evidence="2">
    <location>
        <position position="1"/>
    </location>
</feature>
<feature type="signal peptide" evidence="1">
    <location>
        <begin position="1"/>
        <end position="18"/>
    </location>
</feature>
<reference evidence="2 3" key="1">
    <citation type="submission" date="2019-09" db="EMBL/GenBank/DDBJ databases">
        <title>Bird 10,000 Genomes (B10K) Project - Family phase.</title>
        <authorList>
            <person name="Zhang G."/>
        </authorList>
    </citation>
    <scope>NUCLEOTIDE SEQUENCE [LARGE SCALE GENOMIC DNA]</scope>
    <source>
        <strain evidence="2">B10K-DU-002-13</strain>
        <tissue evidence="2">Muscle</tissue>
    </source>
</reference>